<accession>A0A916JAN6</accession>
<keyword evidence="2" id="KW-1185">Reference proteome</keyword>
<sequence>MKNSVLYFFLLAIPFWSCKNTDDSVFEQSTDARLNEALASYEKELVGAPYGWNAVIYPGGGGSYGFYFKFNDQNRVTMYSDFSAESSVTSKESSYRLKAMQTPSLIFDTYSYLHVLSDPDPGVNGGSAGEGLLSDFEFTIFPDSVKTDVITLTGTKNKSRLVLTKATQAEANAFTNGDLAKALVFNNISKYLTYFKRINIAGTTYELAVNQEERTIKMGWAEGATGKSVTTRYFYNSSGVSFVTPIVNGSQTITGFTNIQWDGSKTQLSFTANGTNVIVASADKPLLIDTGAPSRWWNAPIESGGEWRSVEGFHVNGVDNAFGLENLKLGEDPYVVLIFQPGLTSTYDLFGPAFFVDGSLSLDYWYATRRPTFNTSGKITFSLLGTAGTAPTSGPMFETQKQLFDTNGYYFVQTSDKTYDMVSAKDAKAWISWFRI</sequence>
<reference evidence="1" key="1">
    <citation type="submission" date="2021-04" db="EMBL/GenBank/DDBJ databases">
        <authorList>
            <person name="Rodrigo-Torres L."/>
            <person name="Arahal R. D."/>
            <person name="Lucena T."/>
        </authorList>
    </citation>
    <scope>NUCLEOTIDE SEQUENCE</scope>
    <source>
        <strain evidence="1">CECT 9275</strain>
    </source>
</reference>
<protein>
    <recommendedName>
        <fullName evidence="3">DUF4302 domain-containing protein</fullName>
    </recommendedName>
</protein>
<evidence type="ECO:0000313" key="1">
    <source>
        <dbReference type="EMBL" id="CAG4991409.1"/>
    </source>
</evidence>
<dbReference type="EMBL" id="CAJRAF010000001">
    <property type="protein sequence ID" value="CAG4991409.1"/>
    <property type="molecule type" value="Genomic_DNA"/>
</dbReference>
<proteinExistence type="predicted"/>
<comment type="caution">
    <text evidence="1">The sequence shown here is derived from an EMBL/GenBank/DDBJ whole genome shotgun (WGS) entry which is preliminary data.</text>
</comment>
<evidence type="ECO:0000313" key="2">
    <source>
        <dbReference type="Proteomes" id="UP000680038"/>
    </source>
</evidence>
<dbReference type="InterPro" id="IPR025396">
    <property type="entry name" value="DUF4302"/>
</dbReference>
<dbReference type="Proteomes" id="UP000680038">
    <property type="component" value="Unassembled WGS sequence"/>
</dbReference>
<dbReference type="AlphaFoldDB" id="A0A916JAN6"/>
<name>A0A916JAN6_9BACT</name>
<gene>
    <name evidence="1" type="ORF">DYBT9275_00746</name>
</gene>
<evidence type="ECO:0008006" key="3">
    <source>
        <dbReference type="Google" id="ProtNLM"/>
    </source>
</evidence>
<dbReference type="Pfam" id="PF14135">
    <property type="entry name" value="DUF4302"/>
    <property type="match status" value="1"/>
</dbReference>
<organism evidence="1 2">
    <name type="scientific">Dyadobacter helix</name>
    <dbReference type="NCBI Taxonomy" id="2822344"/>
    <lineage>
        <taxon>Bacteria</taxon>
        <taxon>Pseudomonadati</taxon>
        <taxon>Bacteroidota</taxon>
        <taxon>Cytophagia</taxon>
        <taxon>Cytophagales</taxon>
        <taxon>Spirosomataceae</taxon>
        <taxon>Dyadobacter</taxon>
    </lineage>
</organism>
<dbReference type="RefSeq" id="WP_215237471.1">
    <property type="nucleotide sequence ID" value="NZ_CAJRAF010000001.1"/>
</dbReference>